<protein>
    <submittedName>
        <fullName evidence="1">Uncharacterized protein</fullName>
    </submittedName>
</protein>
<evidence type="ECO:0000313" key="2">
    <source>
        <dbReference type="Proteomes" id="UP000828941"/>
    </source>
</evidence>
<dbReference type="EMBL" id="CM039427">
    <property type="protein sequence ID" value="KAI4354239.1"/>
    <property type="molecule type" value="Genomic_DNA"/>
</dbReference>
<organism evidence="1 2">
    <name type="scientific">Bauhinia variegata</name>
    <name type="common">Purple orchid tree</name>
    <name type="synonym">Phanera variegata</name>
    <dbReference type="NCBI Taxonomy" id="167791"/>
    <lineage>
        <taxon>Eukaryota</taxon>
        <taxon>Viridiplantae</taxon>
        <taxon>Streptophyta</taxon>
        <taxon>Embryophyta</taxon>
        <taxon>Tracheophyta</taxon>
        <taxon>Spermatophyta</taxon>
        <taxon>Magnoliopsida</taxon>
        <taxon>eudicotyledons</taxon>
        <taxon>Gunneridae</taxon>
        <taxon>Pentapetalae</taxon>
        <taxon>rosids</taxon>
        <taxon>fabids</taxon>
        <taxon>Fabales</taxon>
        <taxon>Fabaceae</taxon>
        <taxon>Cercidoideae</taxon>
        <taxon>Cercideae</taxon>
        <taxon>Bauhiniinae</taxon>
        <taxon>Bauhinia</taxon>
    </lineage>
</organism>
<gene>
    <name evidence="1" type="ORF">L6164_003125</name>
</gene>
<accession>A0ACB9PZH7</accession>
<reference evidence="1 2" key="1">
    <citation type="journal article" date="2022" name="DNA Res.">
        <title>Chromosomal-level genome assembly of the orchid tree Bauhinia variegata (Leguminosae; Cercidoideae) supports the allotetraploid origin hypothesis of Bauhinia.</title>
        <authorList>
            <person name="Zhong Y."/>
            <person name="Chen Y."/>
            <person name="Zheng D."/>
            <person name="Pang J."/>
            <person name="Liu Y."/>
            <person name="Luo S."/>
            <person name="Meng S."/>
            <person name="Qian L."/>
            <person name="Wei D."/>
            <person name="Dai S."/>
            <person name="Zhou R."/>
        </authorList>
    </citation>
    <scope>NUCLEOTIDE SEQUENCE [LARGE SCALE GENOMIC DNA]</scope>
    <source>
        <strain evidence="1">BV-YZ2020</strain>
    </source>
</reference>
<keyword evidence="2" id="KW-1185">Reference proteome</keyword>
<dbReference type="Proteomes" id="UP000828941">
    <property type="component" value="Chromosome 2"/>
</dbReference>
<proteinExistence type="predicted"/>
<comment type="caution">
    <text evidence="1">The sequence shown here is derived from an EMBL/GenBank/DDBJ whole genome shotgun (WGS) entry which is preliminary data.</text>
</comment>
<evidence type="ECO:0000313" key="1">
    <source>
        <dbReference type="EMBL" id="KAI4354239.1"/>
    </source>
</evidence>
<name>A0ACB9PZH7_BAUVA</name>
<sequence>MLVLILKPIIFAIATLWSLLTRLIFYSIAFLLVKFIQAFKVPDAAIHVGFKQIAEIIRVCFESILQMMIQAMGYLVSKVFDVIKASVAGSVGVTGSVAGGLAEKTKASLEEALKDVPELLKEISELVSKMASDFLNNSREAAGYVAENA</sequence>